<keyword evidence="1" id="KW-0732">Signal</keyword>
<accession>A0A8H7CE26</accession>
<dbReference type="EMBL" id="JACAZI010000028">
    <property type="protein sequence ID" value="KAF7333805.1"/>
    <property type="molecule type" value="Genomic_DNA"/>
</dbReference>
<proteinExistence type="predicted"/>
<dbReference type="AlphaFoldDB" id="A0A8H7CE26"/>
<dbReference type="OrthoDB" id="3095272at2759"/>
<comment type="caution">
    <text evidence="2">The sequence shown here is derived from an EMBL/GenBank/DDBJ whole genome shotgun (WGS) entry which is preliminary data.</text>
</comment>
<gene>
    <name evidence="2" type="ORF">MVEN_02337300</name>
</gene>
<evidence type="ECO:0000313" key="3">
    <source>
        <dbReference type="Proteomes" id="UP000620124"/>
    </source>
</evidence>
<keyword evidence="3" id="KW-1185">Reference proteome</keyword>
<organism evidence="2 3">
    <name type="scientific">Mycena venus</name>
    <dbReference type="NCBI Taxonomy" id="2733690"/>
    <lineage>
        <taxon>Eukaryota</taxon>
        <taxon>Fungi</taxon>
        <taxon>Dikarya</taxon>
        <taxon>Basidiomycota</taxon>
        <taxon>Agaricomycotina</taxon>
        <taxon>Agaricomycetes</taxon>
        <taxon>Agaricomycetidae</taxon>
        <taxon>Agaricales</taxon>
        <taxon>Marasmiineae</taxon>
        <taxon>Mycenaceae</taxon>
        <taxon>Mycena</taxon>
    </lineage>
</organism>
<evidence type="ECO:0000313" key="2">
    <source>
        <dbReference type="EMBL" id="KAF7333805.1"/>
    </source>
</evidence>
<protein>
    <submittedName>
        <fullName evidence="2">Uncharacterized protein</fullName>
    </submittedName>
</protein>
<dbReference type="Proteomes" id="UP000620124">
    <property type="component" value="Unassembled WGS sequence"/>
</dbReference>
<feature type="signal peptide" evidence="1">
    <location>
        <begin position="1"/>
        <end position="19"/>
    </location>
</feature>
<name>A0A8H7CE26_9AGAR</name>
<evidence type="ECO:0000256" key="1">
    <source>
        <dbReference type="SAM" id="SignalP"/>
    </source>
</evidence>
<feature type="chain" id="PRO_5034333453" evidence="1">
    <location>
        <begin position="20"/>
        <end position="243"/>
    </location>
</feature>
<sequence length="243" mass="25217">MLFNVAVLPLLAVAGSAIAAPHRMNVARTQVDDKTSTATSTLSNSVETVTVTKFLTVTVTADASAATATAGTPDILAESVFVTTEVETQLVTTTVAGKGTIETQLATTVRTLTDLENDVPAPATTAAAPDILVESVFVTTEVEAQLVTTTVAGKGTIETQLATTVRTLTEFETDVSAPAATAAAPDILVESVFVTTEVEMQLATTTVAGKGTIETQLATTVRTLTEFETDVPARSLYPSKHTR</sequence>
<reference evidence="2" key="1">
    <citation type="submission" date="2020-05" db="EMBL/GenBank/DDBJ databases">
        <title>Mycena genomes resolve the evolution of fungal bioluminescence.</title>
        <authorList>
            <person name="Tsai I.J."/>
        </authorList>
    </citation>
    <scope>NUCLEOTIDE SEQUENCE</scope>
    <source>
        <strain evidence="2">CCC161011</strain>
    </source>
</reference>